<evidence type="ECO:0000256" key="1">
    <source>
        <dbReference type="SAM" id="Phobius"/>
    </source>
</evidence>
<accession>A0A9X2BZW7</accession>
<name>A0A9X2BZW7_9BURK</name>
<protein>
    <submittedName>
        <fullName evidence="2">DUF2177 family protein</fullName>
    </submittedName>
</protein>
<feature type="transmembrane region" description="Helical" evidence="1">
    <location>
        <begin position="109"/>
        <end position="127"/>
    </location>
</feature>
<proteinExistence type="predicted"/>
<dbReference type="InterPro" id="IPR018687">
    <property type="entry name" value="DUF2177_membr"/>
</dbReference>
<keyword evidence="1" id="KW-0472">Membrane</keyword>
<keyword evidence="3" id="KW-1185">Reference proteome</keyword>
<dbReference type="AlphaFoldDB" id="A0A9X2BZW7"/>
<dbReference type="RefSeq" id="WP_275680142.1">
    <property type="nucleotide sequence ID" value="NZ_JAJLJH010000001.1"/>
</dbReference>
<dbReference type="EMBL" id="JAJLJH010000001">
    <property type="protein sequence ID" value="MCK9684109.1"/>
    <property type="molecule type" value="Genomic_DNA"/>
</dbReference>
<keyword evidence="1" id="KW-1133">Transmembrane helix</keyword>
<comment type="caution">
    <text evidence="2">The sequence shown here is derived from an EMBL/GenBank/DDBJ whole genome shotgun (WGS) entry which is preliminary data.</text>
</comment>
<feature type="transmembrane region" description="Helical" evidence="1">
    <location>
        <begin position="71"/>
        <end position="89"/>
    </location>
</feature>
<dbReference type="Proteomes" id="UP001139353">
    <property type="component" value="Unassembled WGS sequence"/>
</dbReference>
<feature type="transmembrane region" description="Helical" evidence="1">
    <location>
        <begin position="7"/>
        <end position="24"/>
    </location>
</feature>
<evidence type="ECO:0000313" key="3">
    <source>
        <dbReference type="Proteomes" id="UP001139353"/>
    </source>
</evidence>
<gene>
    <name evidence="2" type="ORF">LPC04_00125</name>
</gene>
<reference evidence="2" key="1">
    <citation type="submission" date="2021-11" db="EMBL/GenBank/DDBJ databases">
        <title>BS-T2-15 a new species belonging to the Comamonadaceae family isolated from the soil of a French oak forest.</title>
        <authorList>
            <person name="Mieszkin S."/>
            <person name="Alain K."/>
        </authorList>
    </citation>
    <scope>NUCLEOTIDE SEQUENCE</scope>
    <source>
        <strain evidence="2">BS-T2-15</strain>
    </source>
</reference>
<keyword evidence="1" id="KW-0812">Transmembrane</keyword>
<organism evidence="2 3">
    <name type="scientific">Scleromatobacter humisilvae</name>
    <dbReference type="NCBI Taxonomy" id="2897159"/>
    <lineage>
        <taxon>Bacteria</taxon>
        <taxon>Pseudomonadati</taxon>
        <taxon>Pseudomonadota</taxon>
        <taxon>Betaproteobacteria</taxon>
        <taxon>Burkholderiales</taxon>
        <taxon>Sphaerotilaceae</taxon>
        <taxon>Scleromatobacter</taxon>
    </lineage>
</organism>
<sequence length="131" mass="14241">MKLLLPTLAIVLTMMLLDVLWIGVLARPMYTRGIGHLMAEHPNFVAAVAFYLLFAIGVMAFVVLPRAPGDWRMAAAWGAAFGFMTYMTYDLTNMATLRDWPLGLSFIDTAWGCVATGLAATIGKLVADKVG</sequence>
<dbReference type="Pfam" id="PF09945">
    <property type="entry name" value="DUF2177"/>
    <property type="match status" value="1"/>
</dbReference>
<feature type="transmembrane region" description="Helical" evidence="1">
    <location>
        <begin position="44"/>
        <end position="64"/>
    </location>
</feature>
<evidence type="ECO:0000313" key="2">
    <source>
        <dbReference type="EMBL" id="MCK9684109.1"/>
    </source>
</evidence>